<keyword evidence="2" id="KW-1185">Reference proteome</keyword>
<evidence type="ECO:0000313" key="1">
    <source>
        <dbReference type="EMBL" id="MCZ4091672.1"/>
    </source>
</evidence>
<proteinExistence type="predicted"/>
<organism evidence="1 2">
    <name type="scientific">Sinorhizobium psoraleae</name>
    <dbReference type="NCBI Taxonomy" id="520838"/>
    <lineage>
        <taxon>Bacteria</taxon>
        <taxon>Pseudomonadati</taxon>
        <taxon>Pseudomonadota</taxon>
        <taxon>Alphaproteobacteria</taxon>
        <taxon>Hyphomicrobiales</taxon>
        <taxon>Rhizobiaceae</taxon>
        <taxon>Sinorhizobium/Ensifer group</taxon>
        <taxon>Sinorhizobium</taxon>
    </lineage>
</organism>
<sequence>MDKLHIAKGDFLTAVVDPHDPEIPLNAKTIVIAARGAAGIAAEELSARQVIRDGGKILLRCQSQGAVFPDIEVGEKTSEANVYSLPDGGFVRIEGVVASVMRQYPL</sequence>
<gene>
    <name evidence="1" type="ORF">O3W52_16820</name>
</gene>
<accession>A0ABT4KI91</accession>
<dbReference type="RefSeq" id="WP_269281799.1">
    <property type="nucleotide sequence ID" value="NZ_JAPVOI010000004.1"/>
</dbReference>
<dbReference type="EMBL" id="JAPVOI010000004">
    <property type="protein sequence ID" value="MCZ4091672.1"/>
    <property type="molecule type" value="Genomic_DNA"/>
</dbReference>
<protein>
    <submittedName>
        <fullName evidence="1">Uncharacterized protein</fullName>
    </submittedName>
</protein>
<name>A0ABT4KI91_9HYPH</name>
<evidence type="ECO:0000313" key="2">
    <source>
        <dbReference type="Proteomes" id="UP001079430"/>
    </source>
</evidence>
<comment type="caution">
    <text evidence="1">The sequence shown here is derived from an EMBL/GenBank/DDBJ whole genome shotgun (WGS) entry which is preliminary data.</text>
</comment>
<dbReference type="Proteomes" id="UP001079430">
    <property type="component" value="Unassembled WGS sequence"/>
</dbReference>
<reference evidence="1" key="1">
    <citation type="submission" date="2022-10" db="EMBL/GenBank/DDBJ databases">
        <title>Whole genome sequencing of three plant growth promoting bacteria isolated from Vachellia tortilis subsp. raddiana in Morocco.</title>
        <authorList>
            <person name="Hnini M."/>
            <person name="Zouagui R."/>
            <person name="Zouagui H."/>
            <person name="Chemao Elfihri M.-W."/>
            <person name="Ibrahimi A."/>
            <person name="Sbabou L."/>
            <person name="Aurag J."/>
        </authorList>
    </citation>
    <scope>NUCLEOTIDE SEQUENCE</scope>
    <source>
        <strain evidence="1">LMR678</strain>
    </source>
</reference>